<dbReference type="InterPro" id="IPR011008">
    <property type="entry name" value="Dimeric_a/b-barrel"/>
</dbReference>
<comment type="similarity">
    <text evidence="1">Belongs to the YciI family.</text>
</comment>
<gene>
    <name evidence="3" type="ORF">DCMF_23435</name>
</gene>
<evidence type="ECO:0000313" key="3">
    <source>
        <dbReference type="EMBL" id="ATW27309.1"/>
    </source>
</evidence>
<dbReference type="Gene3D" id="3.30.70.1060">
    <property type="entry name" value="Dimeric alpha+beta barrel"/>
    <property type="match status" value="1"/>
</dbReference>
<dbReference type="Pfam" id="PF03795">
    <property type="entry name" value="YCII"/>
    <property type="match status" value="1"/>
</dbReference>
<dbReference type="EMBL" id="CP017634">
    <property type="protein sequence ID" value="ATW27309.1"/>
    <property type="molecule type" value="Genomic_DNA"/>
</dbReference>
<dbReference type="KEGG" id="fwa:DCMF_23435"/>
<dbReference type="PANTHER" id="PTHR37828">
    <property type="entry name" value="GSR2449 PROTEIN"/>
    <property type="match status" value="1"/>
</dbReference>
<organism evidence="3 4">
    <name type="scientific">Formimonas warabiya</name>
    <dbReference type="NCBI Taxonomy" id="1761012"/>
    <lineage>
        <taxon>Bacteria</taxon>
        <taxon>Bacillati</taxon>
        <taxon>Bacillota</taxon>
        <taxon>Clostridia</taxon>
        <taxon>Eubacteriales</taxon>
        <taxon>Peptococcaceae</taxon>
        <taxon>Candidatus Formimonas</taxon>
    </lineage>
</organism>
<evidence type="ECO:0000256" key="1">
    <source>
        <dbReference type="ARBA" id="ARBA00007689"/>
    </source>
</evidence>
<evidence type="ECO:0000313" key="4">
    <source>
        <dbReference type="Proteomes" id="UP000323521"/>
    </source>
</evidence>
<dbReference type="OrthoDB" id="2058240at2"/>
<accession>A0A3G1KY73</accession>
<dbReference type="SUPFAM" id="SSF54909">
    <property type="entry name" value="Dimeric alpha+beta barrel"/>
    <property type="match status" value="1"/>
</dbReference>
<keyword evidence="4" id="KW-1185">Reference proteome</keyword>
<feature type="domain" description="YCII-related" evidence="2">
    <location>
        <begin position="3"/>
        <end position="64"/>
    </location>
</feature>
<name>A0A3G1KY73_FORW1</name>
<sequence>MVKENIAYFQKAFAEGWVLASGLKDNASGGLTIIKADSIEHVNDFLDADPLKVSGIQEYRVVEFEVQYFNPMASELFKN</sequence>
<protein>
    <recommendedName>
        <fullName evidence="2">YCII-related domain-containing protein</fullName>
    </recommendedName>
</protein>
<evidence type="ECO:0000259" key="2">
    <source>
        <dbReference type="Pfam" id="PF03795"/>
    </source>
</evidence>
<reference evidence="3 4" key="1">
    <citation type="submission" date="2016-10" db="EMBL/GenBank/DDBJ databases">
        <title>Complete Genome Sequence of Peptococcaceae strain DCMF.</title>
        <authorList>
            <person name="Edwards R.J."/>
            <person name="Holland S.I."/>
            <person name="Deshpande N.P."/>
            <person name="Wong Y.K."/>
            <person name="Ertan H."/>
            <person name="Manefield M."/>
            <person name="Russell T.L."/>
            <person name="Lee M.J."/>
        </authorList>
    </citation>
    <scope>NUCLEOTIDE SEQUENCE [LARGE SCALE GENOMIC DNA]</scope>
    <source>
        <strain evidence="3 4">DCMF</strain>
    </source>
</reference>
<dbReference type="PANTHER" id="PTHR37828:SF1">
    <property type="entry name" value="YCII-RELATED DOMAIN-CONTAINING PROTEIN"/>
    <property type="match status" value="1"/>
</dbReference>
<dbReference type="Proteomes" id="UP000323521">
    <property type="component" value="Chromosome"/>
</dbReference>
<dbReference type="AlphaFoldDB" id="A0A3G1KY73"/>
<dbReference type="InterPro" id="IPR005545">
    <property type="entry name" value="YCII"/>
</dbReference>
<proteinExistence type="inferred from homology"/>